<accession>A0A8B3CTW2</accession>
<evidence type="ECO:0000313" key="1">
    <source>
        <dbReference type="EMBL" id="RHX88701.1"/>
    </source>
</evidence>
<sequence length="105" mass="11666">MLDRDRFLSSKGYSILLIDLQAHGESEDERIPLGLKECESVKAAVRFLQRTKNGVPIGLIGSSLGGASALLEDISAEIRFLILEAVFRILEALFEIVWSKEFLNS</sequence>
<dbReference type="AlphaFoldDB" id="A0A8B3CTW2"/>
<evidence type="ECO:0000313" key="2">
    <source>
        <dbReference type="Proteomes" id="UP000266669"/>
    </source>
</evidence>
<dbReference type="EMBL" id="QHCS01000001">
    <property type="protein sequence ID" value="RHX88701.1"/>
    <property type="molecule type" value="Genomic_DNA"/>
</dbReference>
<reference evidence="2" key="1">
    <citation type="submission" date="2018-05" db="EMBL/GenBank/DDBJ databases">
        <title>Leptospira yasudae sp. nov. and Leptospira stimsonii sp. nov., two pathogenic species of the genus Leptospira isolated from environmental sources.</title>
        <authorList>
            <person name="Casanovas-Massana A."/>
            <person name="Hamond C."/>
            <person name="Santos L.A."/>
            <person name="Hacker K.P."/>
            <person name="Balassiano I."/>
            <person name="Medeiros M.A."/>
            <person name="Reis M.G."/>
            <person name="Ko A.I."/>
            <person name="Wunder E.A."/>
        </authorList>
    </citation>
    <scope>NUCLEOTIDE SEQUENCE [LARGE SCALE GENOMIC DNA]</scope>
    <source>
        <strain evidence="2">AMB6-RJ</strain>
    </source>
</reference>
<gene>
    <name evidence="1" type="ORF">DLM78_07210</name>
</gene>
<evidence type="ECO:0008006" key="3">
    <source>
        <dbReference type="Google" id="ProtNLM"/>
    </source>
</evidence>
<organism evidence="1 2">
    <name type="scientific">Leptospira stimsonii</name>
    <dbReference type="NCBI Taxonomy" id="2202203"/>
    <lineage>
        <taxon>Bacteria</taxon>
        <taxon>Pseudomonadati</taxon>
        <taxon>Spirochaetota</taxon>
        <taxon>Spirochaetia</taxon>
        <taxon>Leptospirales</taxon>
        <taxon>Leptospiraceae</taxon>
        <taxon>Leptospira</taxon>
    </lineage>
</organism>
<dbReference type="RefSeq" id="WP_118981214.1">
    <property type="nucleotide sequence ID" value="NZ_QHCS01000001.1"/>
</dbReference>
<dbReference type="InterPro" id="IPR029058">
    <property type="entry name" value="AB_hydrolase_fold"/>
</dbReference>
<protein>
    <recommendedName>
        <fullName evidence="3">Serine aminopeptidase S33 domain-containing protein</fullName>
    </recommendedName>
</protein>
<dbReference type="SUPFAM" id="SSF53474">
    <property type="entry name" value="alpha/beta-Hydrolases"/>
    <property type="match status" value="1"/>
</dbReference>
<name>A0A8B3CTW2_9LEPT</name>
<comment type="caution">
    <text evidence="1">The sequence shown here is derived from an EMBL/GenBank/DDBJ whole genome shotgun (WGS) entry which is preliminary data.</text>
</comment>
<dbReference type="Proteomes" id="UP000266669">
    <property type="component" value="Unassembled WGS sequence"/>
</dbReference>
<dbReference type="Gene3D" id="3.40.50.1820">
    <property type="entry name" value="alpha/beta hydrolase"/>
    <property type="match status" value="1"/>
</dbReference>
<proteinExistence type="predicted"/>